<feature type="region of interest" description="Disordered" evidence="1">
    <location>
        <begin position="1"/>
        <end position="41"/>
    </location>
</feature>
<name>A0A811ZNM6_NYCPR</name>
<dbReference type="EMBL" id="CAJHUB010000769">
    <property type="protein sequence ID" value="CAD7690213.1"/>
    <property type="molecule type" value="Genomic_DNA"/>
</dbReference>
<accession>A0A811ZNM6</accession>
<proteinExistence type="predicted"/>
<evidence type="ECO:0000313" key="2">
    <source>
        <dbReference type="EMBL" id="CAD7690213.1"/>
    </source>
</evidence>
<protein>
    <submittedName>
        <fullName evidence="2">(raccoon dog) hypothetical protein</fullName>
    </submittedName>
</protein>
<dbReference type="AlphaFoldDB" id="A0A811ZNM6"/>
<gene>
    <name evidence="2" type="ORF">NYPRO_LOCUS23007</name>
</gene>
<sequence>MEVPYDWGPDPGHPVLAGQRPGRVAARAPRSPPPVPPPLLAKRHFRRPRLRARALSPECGTTCEHGDHRAKVRVREAETGGLPGPPAALLAGGASGRGLGGVCESSCKTPAAAIVPGFSGPPASLGGPYGIKWDTCPGFHETASPPCLSPAPHRFLQTREEEVGAVINPTSQTRRLRPRDVTGHTSCWAVASAEATRLSQQGRWLERCFLERHRGSHASSVHSQI</sequence>
<reference evidence="2" key="1">
    <citation type="submission" date="2020-12" db="EMBL/GenBank/DDBJ databases">
        <authorList>
            <consortium name="Molecular Ecology Group"/>
        </authorList>
    </citation>
    <scope>NUCLEOTIDE SEQUENCE</scope>
    <source>
        <strain evidence="2">TBG_1078</strain>
    </source>
</reference>
<evidence type="ECO:0000313" key="3">
    <source>
        <dbReference type="Proteomes" id="UP000645828"/>
    </source>
</evidence>
<keyword evidence="3" id="KW-1185">Reference proteome</keyword>
<comment type="caution">
    <text evidence="2">The sequence shown here is derived from an EMBL/GenBank/DDBJ whole genome shotgun (WGS) entry which is preliminary data.</text>
</comment>
<organism evidence="2 3">
    <name type="scientific">Nyctereutes procyonoides</name>
    <name type="common">Raccoon dog</name>
    <name type="synonym">Canis procyonoides</name>
    <dbReference type="NCBI Taxonomy" id="34880"/>
    <lineage>
        <taxon>Eukaryota</taxon>
        <taxon>Metazoa</taxon>
        <taxon>Chordata</taxon>
        <taxon>Craniata</taxon>
        <taxon>Vertebrata</taxon>
        <taxon>Euteleostomi</taxon>
        <taxon>Mammalia</taxon>
        <taxon>Eutheria</taxon>
        <taxon>Laurasiatheria</taxon>
        <taxon>Carnivora</taxon>
        <taxon>Caniformia</taxon>
        <taxon>Canidae</taxon>
        <taxon>Nyctereutes</taxon>
    </lineage>
</organism>
<feature type="compositionally biased region" description="Low complexity" evidence="1">
    <location>
        <begin position="17"/>
        <end position="29"/>
    </location>
</feature>
<dbReference type="Proteomes" id="UP000645828">
    <property type="component" value="Unassembled WGS sequence"/>
</dbReference>
<evidence type="ECO:0000256" key="1">
    <source>
        <dbReference type="SAM" id="MobiDB-lite"/>
    </source>
</evidence>
<feature type="compositionally biased region" description="Pro residues" evidence="1">
    <location>
        <begin position="30"/>
        <end position="39"/>
    </location>
</feature>